<dbReference type="CDD" id="cd00086">
    <property type="entry name" value="homeodomain"/>
    <property type="match status" value="1"/>
</dbReference>
<dbReference type="PANTHER" id="PTHR15467:SF9">
    <property type="entry name" value="HOMEOBOX DOMAIN-CONTAINING PROTEIN"/>
    <property type="match status" value="1"/>
</dbReference>
<feature type="region of interest" description="Disordered" evidence="7">
    <location>
        <begin position="302"/>
        <end position="325"/>
    </location>
</feature>
<dbReference type="InterPro" id="IPR009057">
    <property type="entry name" value="Homeodomain-like_sf"/>
</dbReference>
<accession>A0A9D3MC28</accession>
<name>A0A9D3MC28_ANGAN</name>
<dbReference type="EMBL" id="JAFIRN010000007">
    <property type="protein sequence ID" value="KAG5846229.1"/>
    <property type="molecule type" value="Genomic_DNA"/>
</dbReference>
<feature type="region of interest" description="Disordered" evidence="7">
    <location>
        <begin position="1"/>
        <end position="72"/>
    </location>
</feature>
<dbReference type="Proteomes" id="UP001044222">
    <property type="component" value="Chromosome 7"/>
</dbReference>
<keyword evidence="10" id="KW-1185">Reference proteome</keyword>
<dbReference type="SMART" id="SM00389">
    <property type="entry name" value="HOX"/>
    <property type="match status" value="1"/>
</dbReference>
<feature type="compositionally biased region" description="Basic and acidic residues" evidence="7">
    <location>
        <begin position="426"/>
        <end position="435"/>
    </location>
</feature>
<feature type="domain" description="Homeobox" evidence="8">
    <location>
        <begin position="204"/>
        <end position="264"/>
    </location>
</feature>
<dbReference type="PROSITE" id="PS50071">
    <property type="entry name" value="HOMEOBOX_2"/>
    <property type="match status" value="1"/>
</dbReference>
<evidence type="ECO:0000256" key="1">
    <source>
        <dbReference type="ARBA" id="ARBA00004123"/>
    </source>
</evidence>
<organism evidence="9 10">
    <name type="scientific">Anguilla anguilla</name>
    <name type="common">European freshwater eel</name>
    <name type="synonym">Muraena anguilla</name>
    <dbReference type="NCBI Taxonomy" id="7936"/>
    <lineage>
        <taxon>Eukaryota</taxon>
        <taxon>Metazoa</taxon>
        <taxon>Chordata</taxon>
        <taxon>Craniata</taxon>
        <taxon>Vertebrata</taxon>
        <taxon>Euteleostomi</taxon>
        <taxon>Actinopterygii</taxon>
        <taxon>Neopterygii</taxon>
        <taxon>Teleostei</taxon>
        <taxon>Anguilliformes</taxon>
        <taxon>Anguillidae</taxon>
        <taxon>Anguilla</taxon>
    </lineage>
</organism>
<dbReference type="GO" id="GO:0000981">
    <property type="term" value="F:DNA-binding transcription factor activity, RNA polymerase II-specific"/>
    <property type="evidence" value="ECO:0007669"/>
    <property type="project" value="TreeGrafter"/>
</dbReference>
<protein>
    <recommendedName>
        <fullName evidence="8">Homeobox domain-containing protein</fullName>
    </recommendedName>
</protein>
<evidence type="ECO:0000256" key="3">
    <source>
        <dbReference type="ARBA" id="ARBA00023155"/>
    </source>
</evidence>
<dbReference type="Gene3D" id="1.10.10.60">
    <property type="entry name" value="Homeodomain-like"/>
    <property type="match status" value="1"/>
</dbReference>
<dbReference type="PANTHER" id="PTHR15467">
    <property type="entry name" value="ZINC-FINGERS AND HOMEOBOXES RELATED"/>
    <property type="match status" value="1"/>
</dbReference>
<dbReference type="GO" id="GO:0003677">
    <property type="term" value="F:DNA binding"/>
    <property type="evidence" value="ECO:0007669"/>
    <property type="project" value="UniProtKB-UniRule"/>
</dbReference>
<evidence type="ECO:0000313" key="9">
    <source>
        <dbReference type="EMBL" id="KAG5846229.1"/>
    </source>
</evidence>
<dbReference type="GO" id="GO:0005634">
    <property type="term" value="C:nucleus"/>
    <property type="evidence" value="ECO:0007669"/>
    <property type="project" value="UniProtKB-SubCell"/>
</dbReference>
<keyword evidence="2 5" id="KW-0238">DNA-binding</keyword>
<reference evidence="9" key="1">
    <citation type="submission" date="2021-01" db="EMBL/GenBank/DDBJ databases">
        <title>A chromosome-scale assembly of European eel, Anguilla anguilla.</title>
        <authorList>
            <person name="Henkel C."/>
            <person name="Jong-Raadsen S.A."/>
            <person name="Dufour S."/>
            <person name="Weltzien F.-A."/>
            <person name="Palstra A.P."/>
            <person name="Pelster B."/>
            <person name="Spaink H.P."/>
            <person name="Van Den Thillart G.E."/>
            <person name="Jansen H."/>
            <person name="Zahm M."/>
            <person name="Klopp C."/>
            <person name="Cedric C."/>
            <person name="Louis A."/>
            <person name="Berthelot C."/>
            <person name="Parey E."/>
            <person name="Roest Crollius H."/>
            <person name="Montfort J."/>
            <person name="Robinson-Rechavi M."/>
            <person name="Bucao C."/>
            <person name="Bouchez O."/>
            <person name="Gislard M."/>
            <person name="Lluch J."/>
            <person name="Milhes M."/>
            <person name="Lampietro C."/>
            <person name="Lopez Roques C."/>
            <person name="Donnadieu C."/>
            <person name="Braasch I."/>
            <person name="Desvignes T."/>
            <person name="Postlethwait J."/>
            <person name="Bobe J."/>
            <person name="Guiguen Y."/>
            <person name="Dirks R."/>
        </authorList>
    </citation>
    <scope>NUCLEOTIDE SEQUENCE</scope>
    <source>
        <strain evidence="9">Tag_6206</strain>
        <tissue evidence="9">Liver</tissue>
    </source>
</reference>
<comment type="caution">
    <text evidence="9">The sequence shown here is derived from an EMBL/GenBank/DDBJ whole genome shotgun (WGS) entry which is preliminary data.</text>
</comment>
<gene>
    <name evidence="9" type="ORF">ANANG_G00147590</name>
</gene>
<feature type="compositionally biased region" description="Basic and acidic residues" evidence="7">
    <location>
        <begin position="9"/>
        <end position="26"/>
    </location>
</feature>
<feature type="compositionally biased region" description="Low complexity" evidence="7">
    <location>
        <begin position="407"/>
        <end position="417"/>
    </location>
</feature>
<evidence type="ECO:0000259" key="8">
    <source>
        <dbReference type="PROSITE" id="PS50071"/>
    </source>
</evidence>
<dbReference type="InterPro" id="IPR001356">
    <property type="entry name" value="HD"/>
</dbReference>
<evidence type="ECO:0000256" key="4">
    <source>
        <dbReference type="ARBA" id="ARBA00023242"/>
    </source>
</evidence>
<dbReference type="AlphaFoldDB" id="A0A9D3MC28"/>
<evidence type="ECO:0000313" key="10">
    <source>
        <dbReference type="Proteomes" id="UP001044222"/>
    </source>
</evidence>
<evidence type="ECO:0000256" key="7">
    <source>
        <dbReference type="SAM" id="MobiDB-lite"/>
    </source>
</evidence>
<evidence type="ECO:0000256" key="2">
    <source>
        <dbReference type="ARBA" id="ARBA00023125"/>
    </source>
</evidence>
<keyword evidence="4 5" id="KW-0539">Nucleus</keyword>
<proteinExistence type="predicted"/>
<dbReference type="SUPFAM" id="SSF46689">
    <property type="entry name" value="Homeodomain-like"/>
    <property type="match status" value="1"/>
</dbReference>
<evidence type="ECO:0000256" key="6">
    <source>
        <dbReference type="RuleBase" id="RU000682"/>
    </source>
</evidence>
<keyword evidence="3 5" id="KW-0371">Homeobox</keyword>
<feature type="region of interest" description="Disordered" evidence="7">
    <location>
        <begin position="395"/>
        <end position="458"/>
    </location>
</feature>
<comment type="subcellular location">
    <subcellularLocation>
        <location evidence="1 5 6">Nucleus</location>
    </subcellularLocation>
</comment>
<dbReference type="Pfam" id="PF00046">
    <property type="entry name" value="Homeodomain"/>
    <property type="match status" value="1"/>
</dbReference>
<sequence>MESSPVPQTERDPSGISCDPREEWSEIRGIGGRAEDKEEQEQEEKEAQGSAEEEEEQEKTGSGGRASVEEESGGGGGYACGICGFHAGDVRGLSQHLHTVHPVSSLAALSVCEEQRGQQRGGAGSGHNRAAVVCLPLVAEGLKLVWTRSDQTQELDGVPELVQAFNAFPYPTAAEAGALARGVACRSTPSGCGSCPLFVVAPPGLGGQGRGRKSRLQLRALRRSFLRDNWLSEAELRRLQAETGLSRGEVRKWFSDSRYQLRSNGQRPRRGRGRNTQQGAELRTACWTAAWRRTWWSPWRAPGRRPQTAPAFGRSGEERRRRAAGGAEAVLPALPVAHQRGLHAAGAADPPAPPDVIQWFGDARYRVKNGNLRWVRSKREHDQIMAEIAHGDRRRNMENGAEPPTCRLRPLRAPGRGRAAGGGGKGQERGGRDGHPAAGAVLEADGGGAWRGRSEHAL</sequence>
<feature type="DNA-binding region" description="Homeobox" evidence="5">
    <location>
        <begin position="206"/>
        <end position="265"/>
    </location>
</feature>
<evidence type="ECO:0000256" key="5">
    <source>
        <dbReference type="PROSITE-ProRule" id="PRU00108"/>
    </source>
</evidence>